<dbReference type="PANTHER" id="PTHR34857:SF2">
    <property type="entry name" value="SLL0384 PROTEIN"/>
    <property type="match status" value="1"/>
</dbReference>
<evidence type="ECO:0000313" key="8">
    <source>
        <dbReference type="EMBL" id="MDV0445197.1"/>
    </source>
</evidence>
<accession>A0ABU3VP57</accession>
<evidence type="ECO:0000313" key="9">
    <source>
        <dbReference type="Proteomes" id="UP001272052"/>
    </source>
</evidence>
<dbReference type="Proteomes" id="UP001272052">
    <property type="component" value="Unassembled WGS sequence"/>
</dbReference>
<feature type="transmembrane region" description="Helical" evidence="7">
    <location>
        <begin position="393"/>
        <end position="417"/>
    </location>
</feature>
<dbReference type="PANTHER" id="PTHR34857">
    <property type="entry name" value="SLL0384 PROTEIN"/>
    <property type="match status" value="1"/>
</dbReference>
<protein>
    <submittedName>
        <fullName evidence="8">Energy-coupling factor transporter transmembrane protein EcfT</fullName>
    </submittedName>
</protein>
<organism evidence="8 9">
    <name type="scientific">Methanimicrococcus hacksteinii</name>
    <dbReference type="NCBI Taxonomy" id="3028293"/>
    <lineage>
        <taxon>Archaea</taxon>
        <taxon>Methanobacteriati</taxon>
        <taxon>Methanobacteriota</taxon>
        <taxon>Stenosarchaea group</taxon>
        <taxon>Methanomicrobia</taxon>
        <taxon>Methanosarcinales</taxon>
        <taxon>Methanosarcinaceae</taxon>
        <taxon>Methanimicrococcus</taxon>
    </lineage>
</organism>
<dbReference type="InterPro" id="IPR003339">
    <property type="entry name" value="ABC/ECF_trnsptr_transmembrane"/>
</dbReference>
<gene>
    <name evidence="8" type="primary">ecfT_1</name>
    <name evidence="8" type="ORF">MmiAt1_07540</name>
</gene>
<name>A0ABU3VP57_9EURY</name>
<sequence length="422" mass="47643">MYKQFLSYVNGKSFLHKLDPRTKIITLMILSIIIFNVHRLWSLLSIFLLFLVVVLISRVSLRKLLVSLKPMMFFIGIVFLLHFIFAPAPVFSDVTMSVHIMNNQFNQIEERWIITPNPAGEDVHYLQYYSVVPVYNFSELAEVSEAGHFIFIEPAHDEPPKDISPTGEPPKDELSKSEPSKDEPLKDESLFFGKMKVERIPHDELSEEQIRRFDYAGPFPAVTVSGSYSQLPAPVIYQVTVSPEKSFSVYPSFYSFMTGLGVALKFILLILFASLMAATTKQSALIQGIERLVRPIPLKWANMTSHDLSLMVFLTIRFIPLLISTSSQIKSSSLSRGFHPGKHPFRAIKIISTGLVNSIINFADDVSRAMQNRGYTGVGKTSMNELKFTKRDGIFFCSFVLVMAAIIVVVGWLQLFVAATLI</sequence>
<feature type="transmembrane region" description="Helical" evidence="7">
    <location>
        <begin position="73"/>
        <end position="91"/>
    </location>
</feature>
<feature type="region of interest" description="Disordered" evidence="6">
    <location>
        <begin position="155"/>
        <end position="185"/>
    </location>
</feature>
<evidence type="ECO:0000256" key="2">
    <source>
        <dbReference type="ARBA" id="ARBA00022475"/>
    </source>
</evidence>
<keyword evidence="4 7" id="KW-1133">Transmembrane helix</keyword>
<proteinExistence type="predicted"/>
<keyword evidence="5 7" id="KW-0472">Membrane</keyword>
<comment type="subcellular location">
    <subcellularLocation>
        <location evidence="1">Membrane</location>
        <topology evidence="1">Multi-pass membrane protein</topology>
    </subcellularLocation>
</comment>
<keyword evidence="9" id="KW-1185">Reference proteome</keyword>
<dbReference type="Pfam" id="PF02361">
    <property type="entry name" value="CbiQ"/>
    <property type="match status" value="2"/>
</dbReference>
<feature type="compositionally biased region" description="Basic and acidic residues" evidence="6">
    <location>
        <begin position="169"/>
        <end position="185"/>
    </location>
</feature>
<evidence type="ECO:0000256" key="6">
    <source>
        <dbReference type="SAM" id="MobiDB-lite"/>
    </source>
</evidence>
<dbReference type="EMBL" id="JAWDKC010000013">
    <property type="protein sequence ID" value="MDV0445197.1"/>
    <property type="molecule type" value="Genomic_DNA"/>
</dbReference>
<feature type="transmembrane region" description="Helical" evidence="7">
    <location>
        <begin position="21"/>
        <end position="37"/>
    </location>
</feature>
<dbReference type="InterPro" id="IPR051611">
    <property type="entry name" value="ECF_transporter_component"/>
</dbReference>
<evidence type="ECO:0000256" key="5">
    <source>
        <dbReference type="ARBA" id="ARBA00023136"/>
    </source>
</evidence>
<evidence type="ECO:0000256" key="7">
    <source>
        <dbReference type="SAM" id="Phobius"/>
    </source>
</evidence>
<feature type="transmembrane region" description="Helical" evidence="7">
    <location>
        <begin position="253"/>
        <end position="279"/>
    </location>
</feature>
<evidence type="ECO:0000256" key="3">
    <source>
        <dbReference type="ARBA" id="ARBA00022692"/>
    </source>
</evidence>
<dbReference type="RefSeq" id="WP_318785625.1">
    <property type="nucleotide sequence ID" value="NZ_JAWDKC010000013.1"/>
</dbReference>
<keyword evidence="3 7" id="KW-0812">Transmembrane</keyword>
<evidence type="ECO:0000256" key="1">
    <source>
        <dbReference type="ARBA" id="ARBA00004141"/>
    </source>
</evidence>
<evidence type="ECO:0000256" key="4">
    <source>
        <dbReference type="ARBA" id="ARBA00022989"/>
    </source>
</evidence>
<reference evidence="8 9" key="1">
    <citation type="submission" date="2023-06" db="EMBL/GenBank/DDBJ databases">
        <title>Genome sequence of Methanimicrococcus sp. At1.</title>
        <authorList>
            <person name="Protasov E."/>
            <person name="Platt K."/>
            <person name="Poehlein A."/>
            <person name="Daniel R."/>
            <person name="Brune A."/>
        </authorList>
    </citation>
    <scope>NUCLEOTIDE SEQUENCE [LARGE SCALE GENOMIC DNA]</scope>
    <source>
        <strain evidence="8 9">At1</strain>
    </source>
</reference>
<dbReference type="CDD" id="cd16914">
    <property type="entry name" value="EcfT"/>
    <property type="match status" value="1"/>
</dbReference>
<comment type="caution">
    <text evidence="8">The sequence shown here is derived from an EMBL/GenBank/DDBJ whole genome shotgun (WGS) entry which is preliminary data.</text>
</comment>
<keyword evidence="2" id="KW-1003">Cell membrane</keyword>